<dbReference type="Pfam" id="PF03004">
    <property type="entry name" value="Transposase_24"/>
    <property type="match status" value="1"/>
</dbReference>
<feature type="domain" description="DUF4216" evidence="3">
    <location>
        <begin position="62"/>
        <end position="129"/>
    </location>
</feature>
<feature type="region of interest" description="Disordered" evidence="2">
    <location>
        <begin position="500"/>
        <end position="522"/>
    </location>
</feature>
<dbReference type="PANTHER" id="PTHR48258:SF4">
    <property type="entry name" value="DUF4216 DOMAIN-CONTAINING PROTEIN"/>
    <property type="match status" value="1"/>
</dbReference>
<gene>
    <name evidence="4" type="ORF">Cgig2_023702</name>
</gene>
<comment type="caution">
    <text evidence="4">The sequence shown here is derived from an EMBL/GenBank/DDBJ whole genome shotgun (WGS) entry which is preliminary data.</text>
</comment>
<keyword evidence="1" id="KW-0175">Coiled coil</keyword>
<dbReference type="PANTHER" id="PTHR48258">
    <property type="entry name" value="DUF4218 DOMAIN-CONTAINING PROTEIN-RELATED"/>
    <property type="match status" value="1"/>
</dbReference>
<feature type="region of interest" description="Disordered" evidence="2">
    <location>
        <begin position="279"/>
        <end position="304"/>
    </location>
</feature>
<dbReference type="Pfam" id="PF13952">
    <property type="entry name" value="DUF4216"/>
    <property type="match status" value="1"/>
</dbReference>
<evidence type="ECO:0000313" key="5">
    <source>
        <dbReference type="Proteomes" id="UP001153076"/>
    </source>
</evidence>
<feature type="region of interest" description="Disordered" evidence="2">
    <location>
        <begin position="700"/>
        <end position="729"/>
    </location>
</feature>
<accession>A0A9Q1KKR9</accession>
<reference evidence="4" key="1">
    <citation type="submission" date="2022-04" db="EMBL/GenBank/DDBJ databases">
        <title>Carnegiea gigantea Genome sequencing and assembly v2.</title>
        <authorList>
            <person name="Copetti D."/>
            <person name="Sanderson M.J."/>
            <person name="Burquez A."/>
            <person name="Wojciechowski M.F."/>
        </authorList>
    </citation>
    <scope>NUCLEOTIDE SEQUENCE</scope>
    <source>
        <strain evidence="4">SGP5-SGP5p</strain>
        <tissue evidence="4">Aerial part</tissue>
    </source>
</reference>
<evidence type="ECO:0000259" key="3">
    <source>
        <dbReference type="Pfam" id="PF13952"/>
    </source>
</evidence>
<protein>
    <recommendedName>
        <fullName evidence="3">DUF4216 domain-containing protein</fullName>
    </recommendedName>
</protein>
<sequence length="729" mass="81899">MAEGPINIVQPFTGYKVYGIRFHTKTRSMNKKTSSCGVLVKGTSEGNGSAVDYYGVLEEVLQLEYLEEPMKRCLLFRCEWYDPSNPRSTRYSKLNCTYEINTQRKYAKFDPFIIGDVAYQVFYIPYPQDIPHKANWLAALLNKPRQCPNMQGDAVNPNAVFQEDVMASTSQLSETLPQFLADVAGVMDEVQVVDVAASEGEQPDDMDEFEQQEWDDAETDTETDDNEMQYESEDDEEDDEDDEAHIDNEEDRDEDDEFVIESLYILRTSNTEIRDVSGAGEEGRLSDADSHSPEAVGVGEHTYGSPIRVPLTAAASTSFVPTPRVEARIGNPFVDPNQVPVLNQDAGLQAPHAGDTSGAGGVNTEFWNTFGPFMPYNANLIMSALGSITLHPTPHHIPHPAVVSTPQRTVEPQAQATAQQSGGRILSWSEPEVAVRDKSLIEPEGDTQVRRNFDVSGVKQLKNLFAYARKLGKGPDWVSPDNWAQLLKYWAGTDFQKLSTQNKKNRSSDPEGMGPSLHTCGSIPITERHRRLAVSLEREPTLDELYKDTHMRRKKDNQGNWVCKKSELRMDEHLKRWHEYRSSHTSTDDSSQTPPLSERDIWVQGNLTSKGRVYGFGAEGVLMKQRSRLSGLTRSSSVHNYDAREMAMRLNDSVAKAAEEANHKEIEDLRHELAQEKAARQRDKEKVKSKLSKLWKFFKSQQVGSSTAPPQDDDEDEPDPSHLGDSSED</sequence>
<organism evidence="4 5">
    <name type="scientific">Carnegiea gigantea</name>
    <dbReference type="NCBI Taxonomy" id="171969"/>
    <lineage>
        <taxon>Eukaryota</taxon>
        <taxon>Viridiplantae</taxon>
        <taxon>Streptophyta</taxon>
        <taxon>Embryophyta</taxon>
        <taxon>Tracheophyta</taxon>
        <taxon>Spermatophyta</taxon>
        <taxon>Magnoliopsida</taxon>
        <taxon>eudicotyledons</taxon>
        <taxon>Gunneridae</taxon>
        <taxon>Pentapetalae</taxon>
        <taxon>Caryophyllales</taxon>
        <taxon>Cactineae</taxon>
        <taxon>Cactaceae</taxon>
        <taxon>Cactoideae</taxon>
        <taxon>Echinocereeae</taxon>
        <taxon>Carnegiea</taxon>
    </lineage>
</organism>
<feature type="region of interest" description="Disordered" evidence="2">
    <location>
        <begin position="214"/>
        <end position="258"/>
    </location>
</feature>
<feature type="coiled-coil region" evidence="1">
    <location>
        <begin position="656"/>
        <end position="686"/>
    </location>
</feature>
<evidence type="ECO:0000256" key="1">
    <source>
        <dbReference type="SAM" id="Coils"/>
    </source>
</evidence>
<feature type="compositionally biased region" description="Basic and acidic residues" evidence="2">
    <location>
        <begin position="281"/>
        <end position="292"/>
    </location>
</feature>
<dbReference type="InterPro" id="IPR025312">
    <property type="entry name" value="DUF4216"/>
</dbReference>
<evidence type="ECO:0000313" key="4">
    <source>
        <dbReference type="EMBL" id="KAJ8444639.1"/>
    </source>
</evidence>
<evidence type="ECO:0000256" key="2">
    <source>
        <dbReference type="SAM" id="MobiDB-lite"/>
    </source>
</evidence>
<dbReference type="OrthoDB" id="1719384at2759"/>
<proteinExistence type="predicted"/>
<dbReference type="EMBL" id="JAKOGI010000092">
    <property type="protein sequence ID" value="KAJ8444639.1"/>
    <property type="molecule type" value="Genomic_DNA"/>
</dbReference>
<dbReference type="AlphaFoldDB" id="A0A9Q1KKR9"/>
<name>A0A9Q1KKR9_9CARY</name>
<dbReference type="Proteomes" id="UP001153076">
    <property type="component" value="Unassembled WGS sequence"/>
</dbReference>
<keyword evidence="5" id="KW-1185">Reference proteome</keyword>
<dbReference type="InterPro" id="IPR004252">
    <property type="entry name" value="Probable_transposase_24"/>
</dbReference>